<sequence length="151" mass="16728">MSDPRGKRVLFMSISAVPAHRDQSFEELRTTDYIKAYMTTGQPPAPVPQEPADPTARANLELPLLFQPHVDLEKTSGGGVLTEQTTASSHINGVTQSQDSEAARLEAITAEEPFGGYSFEELRCFAYANNVTHIPQIHFGRFGVWRVLRLV</sequence>
<name>A0ACB6Z7A8_THEGA</name>
<reference evidence="1" key="2">
    <citation type="journal article" date="2020" name="Nat. Commun.">
        <title>Large-scale genome sequencing of mycorrhizal fungi provides insights into the early evolution of symbiotic traits.</title>
        <authorList>
            <person name="Miyauchi S."/>
            <person name="Kiss E."/>
            <person name="Kuo A."/>
            <person name="Drula E."/>
            <person name="Kohler A."/>
            <person name="Sanchez-Garcia M."/>
            <person name="Morin E."/>
            <person name="Andreopoulos B."/>
            <person name="Barry K.W."/>
            <person name="Bonito G."/>
            <person name="Buee M."/>
            <person name="Carver A."/>
            <person name="Chen C."/>
            <person name="Cichocki N."/>
            <person name="Clum A."/>
            <person name="Culley D."/>
            <person name="Crous P.W."/>
            <person name="Fauchery L."/>
            <person name="Girlanda M."/>
            <person name="Hayes R.D."/>
            <person name="Keri Z."/>
            <person name="LaButti K."/>
            <person name="Lipzen A."/>
            <person name="Lombard V."/>
            <person name="Magnuson J."/>
            <person name="Maillard F."/>
            <person name="Murat C."/>
            <person name="Nolan M."/>
            <person name="Ohm R.A."/>
            <person name="Pangilinan J."/>
            <person name="Pereira M.F."/>
            <person name="Perotto S."/>
            <person name="Peter M."/>
            <person name="Pfister S."/>
            <person name="Riley R."/>
            <person name="Sitrit Y."/>
            <person name="Stielow J.B."/>
            <person name="Szollosi G."/>
            <person name="Zifcakova L."/>
            <person name="Stursova M."/>
            <person name="Spatafora J.W."/>
            <person name="Tedersoo L."/>
            <person name="Vaario L.M."/>
            <person name="Yamada A."/>
            <person name="Yan M."/>
            <person name="Wang P."/>
            <person name="Xu J."/>
            <person name="Bruns T."/>
            <person name="Baldrian P."/>
            <person name="Vilgalys R."/>
            <person name="Dunand C."/>
            <person name="Henrissat B."/>
            <person name="Grigoriev I.V."/>
            <person name="Hibbett D."/>
            <person name="Nagy L.G."/>
            <person name="Martin F.M."/>
        </authorList>
    </citation>
    <scope>NUCLEOTIDE SEQUENCE</scope>
    <source>
        <strain evidence="1">P2</strain>
    </source>
</reference>
<dbReference type="EMBL" id="MU118092">
    <property type="protein sequence ID" value="KAF9645379.1"/>
    <property type="molecule type" value="Genomic_DNA"/>
</dbReference>
<evidence type="ECO:0000313" key="2">
    <source>
        <dbReference type="Proteomes" id="UP000886501"/>
    </source>
</evidence>
<proteinExistence type="predicted"/>
<gene>
    <name evidence="1" type="ORF">BDM02DRAFT_580432</name>
</gene>
<dbReference type="Proteomes" id="UP000886501">
    <property type="component" value="Unassembled WGS sequence"/>
</dbReference>
<organism evidence="1 2">
    <name type="scientific">Thelephora ganbajun</name>
    <name type="common">Ganba fungus</name>
    <dbReference type="NCBI Taxonomy" id="370292"/>
    <lineage>
        <taxon>Eukaryota</taxon>
        <taxon>Fungi</taxon>
        <taxon>Dikarya</taxon>
        <taxon>Basidiomycota</taxon>
        <taxon>Agaricomycotina</taxon>
        <taxon>Agaricomycetes</taxon>
        <taxon>Thelephorales</taxon>
        <taxon>Thelephoraceae</taxon>
        <taxon>Thelephora</taxon>
    </lineage>
</organism>
<comment type="caution">
    <text evidence="1">The sequence shown here is derived from an EMBL/GenBank/DDBJ whole genome shotgun (WGS) entry which is preliminary data.</text>
</comment>
<reference evidence="1" key="1">
    <citation type="submission" date="2019-10" db="EMBL/GenBank/DDBJ databases">
        <authorList>
            <consortium name="DOE Joint Genome Institute"/>
            <person name="Kuo A."/>
            <person name="Miyauchi S."/>
            <person name="Kiss E."/>
            <person name="Drula E."/>
            <person name="Kohler A."/>
            <person name="Sanchez-Garcia M."/>
            <person name="Andreopoulos B."/>
            <person name="Barry K.W."/>
            <person name="Bonito G."/>
            <person name="Buee M."/>
            <person name="Carver A."/>
            <person name="Chen C."/>
            <person name="Cichocki N."/>
            <person name="Clum A."/>
            <person name="Culley D."/>
            <person name="Crous P.W."/>
            <person name="Fauchery L."/>
            <person name="Girlanda M."/>
            <person name="Hayes R."/>
            <person name="Keri Z."/>
            <person name="Labutti K."/>
            <person name="Lipzen A."/>
            <person name="Lombard V."/>
            <person name="Magnuson J."/>
            <person name="Maillard F."/>
            <person name="Morin E."/>
            <person name="Murat C."/>
            <person name="Nolan M."/>
            <person name="Ohm R."/>
            <person name="Pangilinan J."/>
            <person name="Pereira M."/>
            <person name="Perotto S."/>
            <person name="Peter M."/>
            <person name="Riley R."/>
            <person name="Sitrit Y."/>
            <person name="Stielow B."/>
            <person name="Szollosi G."/>
            <person name="Zifcakova L."/>
            <person name="Stursova M."/>
            <person name="Spatafora J.W."/>
            <person name="Tedersoo L."/>
            <person name="Vaario L.-M."/>
            <person name="Yamada A."/>
            <person name="Yan M."/>
            <person name="Wang P."/>
            <person name="Xu J."/>
            <person name="Bruns T."/>
            <person name="Baldrian P."/>
            <person name="Vilgalys R."/>
            <person name="Henrissat B."/>
            <person name="Grigoriev I.V."/>
            <person name="Hibbett D."/>
            <person name="Nagy L.G."/>
            <person name="Martin F.M."/>
        </authorList>
    </citation>
    <scope>NUCLEOTIDE SEQUENCE</scope>
    <source>
        <strain evidence="1">P2</strain>
    </source>
</reference>
<keyword evidence="2" id="KW-1185">Reference proteome</keyword>
<protein>
    <submittedName>
        <fullName evidence="1">Uncharacterized protein</fullName>
    </submittedName>
</protein>
<evidence type="ECO:0000313" key="1">
    <source>
        <dbReference type="EMBL" id="KAF9645379.1"/>
    </source>
</evidence>
<accession>A0ACB6Z7A8</accession>